<dbReference type="AlphaFoldDB" id="A0AAD1RD97"/>
<sequence length="144" mass="16292">MHTDSARTNTHTTHKPRWHAGDRGHYSAITPSHKNAWQQWRTEGSGLTDDITAAEIPHSFRKLLQNLVLAKQAKTMLLDSYYRIPASPRASAGSKRDFIICFQSGQDRLTFMAATHNPISLKTTTYSIQTSQRQLWSGEELCAH</sequence>
<protein>
    <submittedName>
        <fullName evidence="2">Uncharacterized protein</fullName>
    </submittedName>
</protein>
<organism evidence="2 3">
    <name type="scientific">Pelobates cultripes</name>
    <name type="common">Western spadefoot toad</name>
    <dbReference type="NCBI Taxonomy" id="61616"/>
    <lineage>
        <taxon>Eukaryota</taxon>
        <taxon>Metazoa</taxon>
        <taxon>Chordata</taxon>
        <taxon>Craniata</taxon>
        <taxon>Vertebrata</taxon>
        <taxon>Euteleostomi</taxon>
        <taxon>Amphibia</taxon>
        <taxon>Batrachia</taxon>
        <taxon>Anura</taxon>
        <taxon>Pelobatoidea</taxon>
        <taxon>Pelobatidae</taxon>
        <taxon>Pelobates</taxon>
    </lineage>
</organism>
<evidence type="ECO:0000313" key="3">
    <source>
        <dbReference type="Proteomes" id="UP001295444"/>
    </source>
</evidence>
<evidence type="ECO:0000256" key="1">
    <source>
        <dbReference type="SAM" id="MobiDB-lite"/>
    </source>
</evidence>
<gene>
    <name evidence="2" type="ORF">PECUL_23A008924</name>
</gene>
<feature type="compositionally biased region" description="Polar residues" evidence="1">
    <location>
        <begin position="1"/>
        <end position="11"/>
    </location>
</feature>
<dbReference type="Proteomes" id="UP001295444">
    <property type="component" value="Chromosome 02"/>
</dbReference>
<proteinExistence type="predicted"/>
<dbReference type="EMBL" id="OW240913">
    <property type="protein sequence ID" value="CAH2248807.1"/>
    <property type="molecule type" value="Genomic_DNA"/>
</dbReference>
<accession>A0AAD1RD97</accession>
<feature type="region of interest" description="Disordered" evidence="1">
    <location>
        <begin position="1"/>
        <end position="25"/>
    </location>
</feature>
<keyword evidence="3" id="KW-1185">Reference proteome</keyword>
<evidence type="ECO:0000313" key="2">
    <source>
        <dbReference type="EMBL" id="CAH2248807.1"/>
    </source>
</evidence>
<name>A0AAD1RD97_PELCU</name>
<reference evidence="2" key="1">
    <citation type="submission" date="2022-03" db="EMBL/GenBank/DDBJ databases">
        <authorList>
            <person name="Alioto T."/>
            <person name="Alioto T."/>
            <person name="Gomez Garrido J."/>
        </authorList>
    </citation>
    <scope>NUCLEOTIDE SEQUENCE</scope>
</reference>